<dbReference type="Gene3D" id="1.10.3730.20">
    <property type="match status" value="1"/>
</dbReference>
<keyword evidence="4 7" id="KW-0812">Transmembrane</keyword>
<dbReference type="Pfam" id="PF00893">
    <property type="entry name" value="Multi_Drug_Res"/>
    <property type="match status" value="1"/>
</dbReference>
<organism evidence="9 10">
    <name type="scientific">Crystallibacter crystallopoietes</name>
    <dbReference type="NCBI Taxonomy" id="37928"/>
    <lineage>
        <taxon>Bacteria</taxon>
        <taxon>Bacillati</taxon>
        <taxon>Actinomycetota</taxon>
        <taxon>Actinomycetes</taxon>
        <taxon>Micrococcales</taxon>
        <taxon>Micrococcaceae</taxon>
        <taxon>Crystallibacter</taxon>
    </lineage>
</organism>
<gene>
    <name evidence="9" type="ORF">SAMN04489742_0437</name>
</gene>
<comment type="subcellular location">
    <subcellularLocation>
        <location evidence="1 7">Cell membrane</location>
        <topology evidence="1 7">Multi-pass membrane protein</topology>
    </subcellularLocation>
</comment>
<accession>A0A1H0ZL85</accession>
<evidence type="ECO:0000256" key="4">
    <source>
        <dbReference type="ARBA" id="ARBA00022692"/>
    </source>
</evidence>
<dbReference type="PANTHER" id="PTHR30561">
    <property type="entry name" value="SMR FAMILY PROTON-DEPENDENT DRUG EFFLUX TRANSPORTER SUGE"/>
    <property type="match status" value="1"/>
</dbReference>
<dbReference type="EMBL" id="FNKH01000002">
    <property type="protein sequence ID" value="SDQ28285.1"/>
    <property type="molecule type" value="Genomic_DNA"/>
</dbReference>
<dbReference type="STRING" id="37928.SAMN04489742_0437"/>
<dbReference type="OrthoDB" id="3175079at2"/>
<evidence type="ECO:0000256" key="8">
    <source>
        <dbReference type="SAM" id="Phobius"/>
    </source>
</evidence>
<dbReference type="SUPFAM" id="SSF103481">
    <property type="entry name" value="Multidrug resistance efflux transporter EmrE"/>
    <property type="match status" value="1"/>
</dbReference>
<keyword evidence="2" id="KW-0813">Transport</keyword>
<dbReference type="InterPro" id="IPR037185">
    <property type="entry name" value="EmrE-like"/>
</dbReference>
<sequence>MAWLFLIGAIIFEVAGTLSLRMAVTAAKRWYISVVAGYLLAFSLLALTLANGIALGVAYGIWTAVGVALTAVLGRFLFDEPFTWLMSLGIVLIIGGVLLIELGNPAH</sequence>
<evidence type="ECO:0000256" key="5">
    <source>
        <dbReference type="ARBA" id="ARBA00022989"/>
    </source>
</evidence>
<comment type="similarity">
    <text evidence="7">Belongs to the drug/metabolite transporter (DMT) superfamily. Small multidrug resistance (SMR) (TC 2.A.7.1) family.</text>
</comment>
<evidence type="ECO:0000256" key="3">
    <source>
        <dbReference type="ARBA" id="ARBA00022475"/>
    </source>
</evidence>
<evidence type="ECO:0000256" key="1">
    <source>
        <dbReference type="ARBA" id="ARBA00004651"/>
    </source>
</evidence>
<dbReference type="Proteomes" id="UP000181917">
    <property type="component" value="Unassembled WGS sequence"/>
</dbReference>
<evidence type="ECO:0000256" key="2">
    <source>
        <dbReference type="ARBA" id="ARBA00022448"/>
    </source>
</evidence>
<feature type="transmembrane region" description="Helical" evidence="8">
    <location>
        <begin position="29"/>
        <end position="50"/>
    </location>
</feature>
<keyword evidence="10" id="KW-1185">Reference proteome</keyword>
<reference evidence="9 10" key="1">
    <citation type="submission" date="2016-10" db="EMBL/GenBank/DDBJ databases">
        <authorList>
            <person name="de Groot N.N."/>
        </authorList>
    </citation>
    <scope>NUCLEOTIDE SEQUENCE [LARGE SCALE GENOMIC DNA]</scope>
    <source>
        <strain evidence="9 10">DSM 20117</strain>
    </source>
</reference>
<name>A0A1H0ZL85_9MICC</name>
<dbReference type="AlphaFoldDB" id="A0A1H0ZL85"/>
<dbReference type="GO" id="GO:0005886">
    <property type="term" value="C:plasma membrane"/>
    <property type="evidence" value="ECO:0007669"/>
    <property type="project" value="UniProtKB-SubCell"/>
</dbReference>
<evidence type="ECO:0000256" key="6">
    <source>
        <dbReference type="ARBA" id="ARBA00023136"/>
    </source>
</evidence>
<feature type="transmembrane region" description="Helical" evidence="8">
    <location>
        <begin position="84"/>
        <end position="102"/>
    </location>
</feature>
<proteinExistence type="inferred from homology"/>
<protein>
    <submittedName>
        <fullName evidence="9">Small multidrug resistance pump</fullName>
    </submittedName>
</protein>
<dbReference type="RefSeq" id="WP_074699011.1">
    <property type="nucleotide sequence ID" value="NZ_CP018863.1"/>
</dbReference>
<evidence type="ECO:0000313" key="9">
    <source>
        <dbReference type="EMBL" id="SDQ28285.1"/>
    </source>
</evidence>
<keyword evidence="6 8" id="KW-0472">Membrane</keyword>
<dbReference type="KEGG" id="acry:AC20117_15105"/>
<feature type="transmembrane region" description="Helical" evidence="8">
    <location>
        <begin position="57"/>
        <end position="78"/>
    </location>
</feature>
<evidence type="ECO:0000313" key="10">
    <source>
        <dbReference type="Proteomes" id="UP000181917"/>
    </source>
</evidence>
<dbReference type="PANTHER" id="PTHR30561:SF1">
    <property type="entry name" value="MULTIDRUG TRANSPORTER EMRE"/>
    <property type="match status" value="1"/>
</dbReference>
<dbReference type="InterPro" id="IPR000390">
    <property type="entry name" value="Small_drug/metabolite_transptr"/>
</dbReference>
<dbReference type="GO" id="GO:0022857">
    <property type="term" value="F:transmembrane transporter activity"/>
    <property type="evidence" value="ECO:0007669"/>
    <property type="project" value="InterPro"/>
</dbReference>
<keyword evidence="5 8" id="KW-1133">Transmembrane helix</keyword>
<keyword evidence="3" id="KW-1003">Cell membrane</keyword>
<evidence type="ECO:0000256" key="7">
    <source>
        <dbReference type="RuleBase" id="RU003942"/>
    </source>
</evidence>
<dbReference type="InterPro" id="IPR045324">
    <property type="entry name" value="Small_multidrug_res"/>
</dbReference>